<proteinExistence type="predicted"/>
<organism evidence="2 3">
    <name type="scientific">Thalassiosira oceanica</name>
    <name type="common">Marine diatom</name>
    <dbReference type="NCBI Taxonomy" id="159749"/>
    <lineage>
        <taxon>Eukaryota</taxon>
        <taxon>Sar</taxon>
        <taxon>Stramenopiles</taxon>
        <taxon>Ochrophyta</taxon>
        <taxon>Bacillariophyta</taxon>
        <taxon>Coscinodiscophyceae</taxon>
        <taxon>Thalassiosirophycidae</taxon>
        <taxon>Thalassiosirales</taxon>
        <taxon>Thalassiosiraceae</taxon>
        <taxon>Thalassiosira</taxon>
    </lineage>
</organism>
<evidence type="ECO:0000256" key="1">
    <source>
        <dbReference type="SAM" id="MobiDB-lite"/>
    </source>
</evidence>
<feature type="compositionally biased region" description="Low complexity" evidence="1">
    <location>
        <begin position="9"/>
        <end position="18"/>
    </location>
</feature>
<feature type="compositionally biased region" description="Polar residues" evidence="1">
    <location>
        <begin position="140"/>
        <end position="156"/>
    </location>
</feature>
<feature type="region of interest" description="Disordered" evidence="1">
    <location>
        <begin position="135"/>
        <end position="156"/>
    </location>
</feature>
<feature type="region of interest" description="Disordered" evidence="1">
    <location>
        <begin position="1"/>
        <end position="96"/>
    </location>
</feature>
<dbReference type="AlphaFoldDB" id="K0RNP9"/>
<accession>K0RNP9</accession>
<gene>
    <name evidence="2" type="ORF">THAOC_26578</name>
</gene>
<evidence type="ECO:0000313" key="3">
    <source>
        <dbReference type="Proteomes" id="UP000266841"/>
    </source>
</evidence>
<sequence>MEYGMTAIEEGSSPPRIEGGPGEGGAFTRAASGARRAPTAADEAPYPSYDANDDPTMTAVRWTNDVSSDDTDGATGPPALPMGTSTMEEGRGRRSRLAVDVGSISALRRRRVADESSNTTQACFCRRTTFRPTMTRTDDSGSINSITDTSRGSQTGIRRATGGVIEWIEPTTASSSTRFDGSKRRAAKIGIDRCAEGSWRSLALCPGRVDQQHSLLTSPRHANRRQRSAPLPDSPCRLTSAPYPGEAVPRGSKEAGGGPIRPRADQQGVGDESRRSRINRASLAAGRRVDAGGLASGRGAASSVGDLARRLHEAALRLGKLQSGWAGTNACGAGLLLLLREEWLLVKRAKLDRAMVKKAMTPRGARHILTADEVGEGAEGDGPDQGGL</sequence>
<dbReference type="EMBL" id="AGNL01036785">
    <property type="protein sequence ID" value="EJK53894.1"/>
    <property type="molecule type" value="Genomic_DNA"/>
</dbReference>
<feature type="compositionally biased region" description="Low complexity" evidence="1">
    <location>
        <begin position="29"/>
        <end position="41"/>
    </location>
</feature>
<evidence type="ECO:0000313" key="2">
    <source>
        <dbReference type="EMBL" id="EJK53894.1"/>
    </source>
</evidence>
<keyword evidence="3" id="KW-1185">Reference proteome</keyword>
<feature type="region of interest" description="Disordered" evidence="1">
    <location>
        <begin position="216"/>
        <end position="282"/>
    </location>
</feature>
<protein>
    <submittedName>
        <fullName evidence="2">Uncharacterized protein</fullName>
    </submittedName>
</protein>
<dbReference type="Proteomes" id="UP000266841">
    <property type="component" value="Unassembled WGS sequence"/>
</dbReference>
<comment type="caution">
    <text evidence="2">The sequence shown here is derived from an EMBL/GenBank/DDBJ whole genome shotgun (WGS) entry which is preliminary data.</text>
</comment>
<name>K0RNP9_THAOC</name>
<reference evidence="2 3" key="1">
    <citation type="journal article" date="2012" name="Genome Biol.">
        <title>Genome and low-iron response of an oceanic diatom adapted to chronic iron limitation.</title>
        <authorList>
            <person name="Lommer M."/>
            <person name="Specht M."/>
            <person name="Roy A.S."/>
            <person name="Kraemer L."/>
            <person name="Andreson R."/>
            <person name="Gutowska M.A."/>
            <person name="Wolf J."/>
            <person name="Bergner S.V."/>
            <person name="Schilhabel M.B."/>
            <person name="Klostermeier U.C."/>
            <person name="Beiko R.G."/>
            <person name="Rosenstiel P."/>
            <person name="Hippler M."/>
            <person name="Laroche J."/>
        </authorList>
    </citation>
    <scope>NUCLEOTIDE SEQUENCE [LARGE SCALE GENOMIC DNA]</scope>
    <source>
        <strain evidence="2 3">CCMP1005</strain>
    </source>
</reference>
<feature type="non-terminal residue" evidence="2">
    <location>
        <position position="388"/>
    </location>
</feature>